<protein>
    <submittedName>
        <fullName evidence="3">Long-chain acyl-CoA synthetase</fullName>
    </submittedName>
</protein>
<organism evidence="3">
    <name type="scientific">Sporothrix schenckii 1099-18</name>
    <dbReference type="NCBI Taxonomy" id="1397361"/>
    <lineage>
        <taxon>Eukaryota</taxon>
        <taxon>Fungi</taxon>
        <taxon>Dikarya</taxon>
        <taxon>Ascomycota</taxon>
        <taxon>Pezizomycotina</taxon>
        <taxon>Sordariomycetes</taxon>
        <taxon>Sordariomycetidae</taxon>
        <taxon>Ophiostomatales</taxon>
        <taxon>Ophiostomataceae</taxon>
        <taxon>Sporothrix</taxon>
    </lineage>
</organism>
<reference evidence="3" key="1">
    <citation type="journal article" date="2014" name="BMC Genomics">
        <title>Comparative genomics of the major fungal agents of human and animal Sporotrichosis: Sporothrix schenckii and Sporothrix brasiliensis.</title>
        <authorList>
            <person name="Teixeira M.M."/>
            <person name="de Almeida L.G."/>
            <person name="Kubitschek-Barreira P."/>
            <person name="Alves F.L."/>
            <person name="Kioshima E.S."/>
            <person name="Abadio A.K."/>
            <person name="Fernandes L."/>
            <person name="Derengowski L.S."/>
            <person name="Ferreira K.S."/>
            <person name="Souza R.C."/>
            <person name="Ruiz J.C."/>
            <person name="de Andrade N.C."/>
            <person name="Paes H.C."/>
            <person name="Nicola A.M."/>
            <person name="Albuquerque P."/>
            <person name="Gerber A.L."/>
            <person name="Martins V.P."/>
            <person name="Peconick L.D."/>
            <person name="Neto A.V."/>
            <person name="Chaucanez C.B."/>
            <person name="Silva P.A."/>
            <person name="Cunha O.L."/>
            <person name="de Oliveira F.F."/>
            <person name="dos Santos T.C."/>
            <person name="Barros A.L."/>
            <person name="Soares M.A."/>
            <person name="de Oliveira L.M."/>
            <person name="Marini M.M."/>
            <person name="Villalobos-Duno H."/>
            <person name="Cunha M.M."/>
            <person name="de Hoog S."/>
            <person name="da Silveira J.F."/>
            <person name="Henrissat B."/>
            <person name="Nino-Vega G.A."/>
            <person name="Cisalpino P.S."/>
            <person name="Mora-Montes H.M."/>
            <person name="Almeida S.R."/>
            <person name="Stajich J.E."/>
            <person name="Lopes-Bezerra L.M."/>
            <person name="Vasconcelos A.T."/>
            <person name="Felipe M.S."/>
        </authorList>
    </citation>
    <scope>NUCLEOTIDE SEQUENCE [LARGE SCALE GENOMIC DNA]</scope>
    <source>
        <strain evidence="3">1099-18</strain>
    </source>
</reference>
<dbReference type="InterPro" id="IPR020845">
    <property type="entry name" value="AMP-binding_CS"/>
</dbReference>
<comment type="caution">
    <text evidence="3">The sequence shown here is derived from an EMBL/GenBank/DDBJ whole genome shotgun (WGS) entry which is preliminary data.</text>
</comment>
<dbReference type="Pfam" id="PF00501">
    <property type="entry name" value="AMP-binding"/>
    <property type="match status" value="1"/>
</dbReference>
<dbReference type="PANTHER" id="PTHR43201">
    <property type="entry name" value="ACYL-COA SYNTHETASE"/>
    <property type="match status" value="1"/>
</dbReference>
<proteinExistence type="predicted"/>
<dbReference type="Pfam" id="PF13193">
    <property type="entry name" value="AMP-binding_C"/>
    <property type="match status" value="1"/>
</dbReference>
<dbReference type="Gene3D" id="3.30.300.30">
    <property type="match status" value="1"/>
</dbReference>
<dbReference type="InterPro" id="IPR042099">
    <property type="entry name" value="ANL_N_sf"/>
</dbReference>
<dbReference type="VEuPathDB" id="FungiDB:SPSK_01556"/>
<dbReference type="AlphaFoldDB" id="A0A0F2MCY5"/>
<dbReference type="InterPro" id="IPR045851">
    <property type="entry name" value="AMP-bd_C_sf"/>
</dbReference>
<dbReference type="EMBL" id="AXCR01000005">
    <property type="protein sequence ID" value="KJR87553.1"/>
    <property type="molecule type" value="Genomic_DNA"/>
</dbReference>
<feature type="domain" description="AMP-dependent synthetase/ligase" evidence="1">
    <location>
        <begin position="46"/>
        <end position="445"/>
    </location>
</feature>
<dbReference type="InterPro" id="IPR025110">
    <property type="entry name" value="AMP-bd_C"/>
</dbReference>
<feature type="domain" description="AMP-binding enzyme C-terminal" evidence="2">
    <location>
        <begin position="500"/>
        <end position="567"/>
    </location>
</feature>
<evidence type="ECO:0000313" key="3">
    <source>
        <dbReference type="EMBL" id="KJR87553.1"/>
    </source>
</evidence>
<reference evidence="3" key="2">
    <citation type="journal article" date="2015" name="Eukaryot. Cell">
        <title>Asexual propagation of a virulent clone complex in a human and feline outbreak of sporotrichosis.</title>
        <authorList>
            <person name="Teixeira Mde M."/>
            <person name="Rodrigues A.M."/>
            <person name="Tsui C.K."/>
            <person name="de Almeida L.G."/>
            <person name="Van Diepeningen A.D."/>
            <person name="van den Ende B.G."/>
            <person name="Fernandes G.F."/>
            <person name="Kano R."/>
            <person name="Hamelin R.C."/>
            <person name="Lopes-Bezerra L.M."/>
            <person name="Vasconcelos A.T."/>
            <person name="de Hoog S."/>
            <person name="de Camargo Z.P."/>
            <person name="Felipe M.S."/>
        </authorList>
    </citation>
    <scope>NUCLEOTIDE SEQUENCE [LARGE SCALE GENOMIC DNA]</scope>
    <source>
        <strain evidence="3">1099-18</strain>
    </source>
</reference>
<dbReference type="KEGG" id="ssck:SPSK_01556"/>
<dbReference type="SUPFAM" id="SSF56801">
    <property type="entry name" value="Acetyl-CoA synthetase-like"/>
    <property type="match status" value="1"/>
</dbReference>
<dbReference type="PROSITE" id="PS00455">
    <property type="entry name" value="AMP_BINDING"/>
    <property type="match status" value="1"/>
</dbReference>
<dbReference type="GeneID" id="27663742"/>
<evidence type="ECO:0000259" key="2">
    <source>
        <dbReference type="Pfam" id="PF13193"/>
    </source>
</evidence>
<dbReference type="RefSeq" id="XP_016590229.1">
    <property type="nucleotide sequence ID" value="XM_016728465.1"/>
</dbReference>
<dbReference type="InterPro" id="IPR000873">
    <property type="entry name" value="AMP-dep_synth/lig_dom"/>
</dbReference>
<dbReference type="PANTHER" id="PTHR43201:SF6">
    <property type="entry name" value="ACYL COA SYNTHETASE (EUROFUNG)"/>
    <property type="match status" value="1"/>
</dbReference>
<dbReference type="OrthoDB" id="3633556at2759"/>
<dbReference type="GO" id="GO:0006631">
    <property type="term" value="P:fatty acid metabolic process"/>
    <property type="evidence" value="ECO:0007669"/>
    <property type="project" value="TreeGrafter"/>
</dbReference>
<gene>
    <name evidence="3" type="ORF">SPSK_01556</name>
</gene>
<dbReference type="Proteomes" id="UP000033710">
    <property type="component" value="Unassembled WGS sequence"/>
</dbReference>
<sequence>MVPPPPPKQHHSDDILSKGSPKQRLSIISGPSEPALLRCTFNDILRERVRLQPNNVVVASQHQNNTRLTYGKLHRQSTQLAVALYEQIGVRRGDRVAVLLGNCYEYAVIMLACSRLGAYFTLFNYAYTRAELMHALQSATPRVLFTTAQTSRYDYRPILKELQIDADGTGLRHVVMLDEEYVTTSTTDGPVGHNPLTLQLWAYEDLMRQGAVVSLDTQNEVAALEGQVTDADILNLQFTSGSTGQPKTVALTQHGMVNSARYIALLMQIQPTDAINVPVPLFHAFGLVIGFCAALLAGASIVLPSEYFDAAATLQAVERFGCTGLYGVTTMFVDMLSDARFTSTKRSSLRFGVMAGSAMPKGLLTRVITKFPIRDIYTNWGMTELSSIATMTVAGDSEAKKLNSAGRLLPNFSARIVDPDTAETLPWGQRGEIVVSGFGVMHSYYGQPAWTAQAIRSRGGRGRWMHTGDEGYLDADGYFVITGRIKDLIIRGGENISPTEIEARLFQHPAIKQCSVFGVPSARYGEEVAAILERDEQYDGRPSDTEVRAWVRQTLSRYKAPIYIWWLGEADGDPRVPADWPKTANGKLKKGDIRKIGEGTNSAITMNTKSNGRVEHE</sequence>
<accession>A0A0F2MCY5</accession>
<name>A0A0F2MCY5_SPOSC</name>
<evidence type="ECO:0000259" key="1">
    <source>
        <dbReference type="Pfam" id="PF00501"/>
    </source>
</evidence>
<dbReference type="GO" id="GO:0031956">
    <property type="term" value="F:medium-chain fatty acid-CoA ligase activity"/>
    <property type="evidence" value="ECO:0007669"/>
    <property type="project" value="TreeGrafter"/>
</dbReference>
<dbReference type="Gene3D" id="3.40.50.12780">
    <property type="entry name" value="N-terminal domain of ligase-like"/>
    <property type="match status" value="1"/>
</dbReference>